<comment type="caution">
    <text evidence="2">The sequence shown here is derived from an EMBL/GenBank/DDBJ whole genome shotgun (WGS) entry which is preliminary data.</text>
</comment>
<gene>
    <name evidence="2" type="ORF">BJ095_13023</name>
</gene>
<dbReference type="GO" id="GO:0003677">
    <property type="term" value="F:DNA binding"/>
    <property type="evidence" value="ECO:0007669"/>
    <property type="project" value="UniProtKB-KW"/>
</dbReference>
<protein>
    <submittedName>
        <fullName evidence="2">Putative ArsR family transcriptional regulator</fullName>
    </submittedName>
</protein>
<proteinExistence type="predicted"/>
<dbReference type="Proteomes" id="UP000247416">
    <property type="component" value="Unassembled WGS sequence"/>
</dbReference>
<dbReference type="OrthoDB" id="2729610at2"/>
<reference evidence="2 3" key="1">
    <citation type="submission" date="2018-06" db="EMBL/GenBank/DDBJ databases">
        <title>Genomic Encyclopedia of Archaeal and Bacterial Type Strains, Phase II (KMG-II): from individual species to whole genera.</title>
        <authorList>
            <person name="Goeker M."/>
        </authorList>
    </citation>
    <scope>NUCLEOTIDE SEQUENCE [LARGE SCALE GENOMIC DNA]</scope>
    <source>
        <strain evidence="2 3">KACC 16626</strain>
    </source>
</reference>
<dbReference type="InterPro" id="IPR036388">
    <property type="entry name" value="WH-like_DNA-bd_sf"/>
</dbReference>
<accession>A0A318TFQ9</accession>
<dbReference type="InterPro" id="IPR011991">
    <property type="entry name" value="ArsR-like_HTH"/>
</dbReference>
<sequence>MVHPLKITSTLSDETRYQIYEYMLQQKKSFTVQAIADRFNIHPNVARLHLTKLTEINLISAHFVKSGKGGRPGREYKASEEGVELSFPKKEDSRLINWAMKLIEQLGPEAIDVAKKISYEDGYSEMKQSIAYGKGIVLSDFNAKIDHLTTASALIGYIPEITETENGKKIIFSIYNCPFKKQLSTNNEIVCILHESYLNGQIDALFSQNEFEQVESMVHDCENCKYEIEIGNNAL</sequence>
<keyword evidence="3" id="KW-1185">Reference proteome</keyword>
<evidence type="ECO:0000256" key="1">
    <source>
        <dbReference type="ARBA" id="ARBA00023125"/>
    </source>
</evidence>
<organism evidence="2 3">
    <name type="scientific">Ureibacillus chungkukjangi</name>
    <dbReference type="NCBI Taxonomy" id="1202712"/>
    <lineage>
        <taxon>Bacteria</taxon>
        <taxon>Bacillati</taxon>
        <taxon>Bacillota</taxon>
        <taxon>Bacilli</taxon>
        <taxon>Bacillales</taxon>
        <taxon>Caryophanaceae</taxon>
        <taxon>Ureibacillus</taxon>
    </lineage>
</organism>
<dbReference type="Pfam" id="PF12840">
    <property type="entry name" value="HTH_20"/>
    <property type="match status" value="1"/>
</dbReference>
<dbReference type="CDD" id="cd00090">
    <property type="entry name" value="HTH_ARSR"/>
    <property type="match status" value="1"/>
</dbReference>
<dbReference type="AlphaFoldDB" id="A0A318TFQ9"/>
<dbReference type="Gene3D" id="1.10.10.10">
    <property type="entry name" value="Winged helix-like DNA-binding domain superfamily/Winged helix DNA-binding domain"/>
    <property type="match status" value="1"/>
</dbReference>
<dbReference type="EMBL" id="QJTJ01000030">
    <property type="protein sequence ID" value="PYF03494.1"/>
    <property type="molecule type" value="Genomic_DNA"/>
</dbReference>
<dbReference type="RefSeq" id="WP_107934814.1">
    <property type="nucleotide sequence ID" value="NZ_CP085009.1"/>
</dbReference>
<keyword evidence="1" id="KW-0238">DNA-binding</keyword>
<evidence type="ECO:0000313" key="2">
    <source>
        <dbReference type="EMBL" id="PYF03494.1"/>
    </source>
</evidence>
<dbReference type="SUPFAM" id="SSF46785">
    <property type="entry name" value="Winged helix' DNA-binding domain"/>
    <property type="match status" value="1"/>
</dbReference>
<dbReference type="InterPro" id="IPR036390">
    <property type="entry name" value="WH_DNA-bd_sf"/>
</dbReference>
<name>A0A318TFQ9_9BACL</name>
<evidence type="ECO:0000313" key="3">
    <source>
        <dbReference type="Proteomes" id="UP000247416"/>
    </source>
</evidence>